<dbReference type="InterPro" id="IPR050768">
    <property type="entry name" value="UPF0353/GerABKA_families"/>
</dbReference>
<dbReference type="SMART" id="SM00327">
    <property type="entry name" value="VWA"/>
    <property type="match status" value="1"/>
</dbReference>
<organism evidence="7 8">
    <name type="scientific">Antrihabitans stalactiti</name>
    <dbReference type="NCBI Taxonomy" id="2584121"/>
    <lineage>
        <taxon>Bacteria</taxon>
        <taxon>Bacillati</taxon>
        <taxon>Actinomycetota</taxon>
        <taxon>Actinomycetes</taxon>
        <taxon>Mycobacteriales</taxon>
        <taxon>Nocardiaceae</taxon>
        <taxon>Antrihabitans</taxon>
    </lineage>
</organism>
<dbReference type="PROSITE" id="PS51257">
    <property type="entry name" value="PROKAR_LIPOPROTEIN"/>
    <property type="match status" value="1"/>
</dbReference>
<dbReference type="Pfam" id="PF13519">
    <property type="entry name" value="VWA_2"/>
    <property type="match status" value="1"/>
</dbReference>
<reference evidence="7 8" key="1">
    <citation type="submission" date="2019-05" db="EMBL/GenBank/DDBJ databases">
        <authorList>
            <person name="Lee S.D."/>
        </authorList>
    </citation>
    <scope>NUCLEOTIDE SEQUENCE [LARGE SCALE GENOMIC DNA]</scope>
    <source>
        <strain evidence="7 8">YC2-7</strain>
    </source>
</reference>
<dbReference type="SUPFAM" id="SSF53300">
    <property type="entry name" value="vWA-like"/>
    <property type="match status" value="1"/>
</dbReference>
<dbReference type="PROSITE" id="PS50234">
    <property type="entry name" value="VWFA"/>
    <property type="match status" value="1"/>
</dbReference>
<gene>
    <name evidence="7" type="ORF">FGL95_15880</name>
</gene>
<evidence type="ECO:0000256" key="4">
    <source>
        <dbReference type="ARBA" id="ARBA00023136"/>
    </source>
</evidence>
<comment type="caution">
    <text evidence="7">The sequence shown here is derived from an EMBL/GenBank/DDBJ whole genome shotgun (WGS) entry which is preliminary data.</text>
</comment>
<evidence type="ECO:0000256" key="1">
    <source>
        <dbReference type="ARBA" id="ARBA00022475"/>
    </source>
</evidence>
<evidence type="ECO:0000256" key="3">
    <source>
        <dbReference type="ARBA" id="ARBA00022989"/>
    </source>
</evidence>
<evidence type="ECO:0000256" key="2">
    <source>
        <dbReference type="ARBA" id="ARBA00022692"/>
    </source>
</evidence>
<keyword evidence="5" id="KW-0732">Signal</keyword>
<sequence>MSVRAFGALLVVAAVATGCARTVVGDPHAESDCDATTVLLVDVSLSMLAKDVSPTRLDAAQQAAKAFADDLPASANLGVVAFAGTASVLVKPTIDRTAVKSALDGLRLGERTATGEGIFTALAALESFASKVPNRIVLLSDGKQTVPDSLDDSRGAYTAAREAQQRGVSISTISLGTTGGTVDIPGSSPGSTEAIAVPVDDPSLREIANLAGGSFHAAPSADTLTEAFDSLTCGT</sequence>
<dbReference type="InterPro" id="IPR036465">
    <property type="entry name" value="vWFA_dom_sf"/>
</dbReference>
<dbReference type="AlphaFoldDB" id="A0A848KE75"/>
<protein>
    <submittedName>
        <fullName evidence="7">VWA domain-containing protein</fullName>
    </submittedName>
</protein>
<evidence type="ECO:0000313" key="8">
    <source>
        <dbReference type="Proteomes" id="UP000535543"/>
    </source>
</evidence>
<feature type="signal peptide" evidence="5">
    <location>
        <begin position="1"/>
        <end position="20"/>
    </location>
</feature>
<dbReference type="Proteomes" id="UP000535543">
    <property type="component" value="Unassembled WGS sequence"/>
</dbReference>
<evidence type="ECO:0000256" key="5">
    <source>
        <dbReference type="SAM" id="SignalP"/>
    </source>
</evidence>
<dbReference type="Gene3D" id="3.40.50.410">
    <property type="entry name" value="von Willebrand factor, type A domain"/>
    <property type="match status" value="1"/>
</dbReference>
<dbReference type="PANTHER" id="PTHR22550:SF5">
    <property type="entry name" value="LEUCINE ZIPPER PROTEIN 4"/>
    <property type="match status" value="1"/>
</dbReference>
<dbReference type="EMBL" id="VCQU01000005">
    <property type="protein sequence ID" value="NMN96521.1"/>
    <property type="molecule type" value="Genomic_DNA"/>
</dbReference>
<dbReference type="InterPro" id="IPR002035">
    <property type="entry name" value="VWF_A"/>
</dbReference>
<keyword evidence="8" id="KW-1185">Reference proteome</keyword>
<name>A0A848KE75_9NOCA</name>
<feature type="domain" description="VWFA" evidence="6">
    <location>
        <begin position="36"/>
        <end position="231"/>
    </location>
</feature>
<keyword evidence="4" id="KW-0472">Membrane</keyword>
<reference evidence="7 8" key="2">
    <citation type="submission" date="2020-06" db="EMBL/GenBank/DDBJ databases">
        <title>Antribacter stalactiti gen. nov., sp. nov., a new member of the family Nacardiaceae isolated from a cave.</title>
        <authorList>
            <person name="Kim I.S."/>
        </authorList>
    </citation>
    <scope>NUCLEOTIDE SEQUENCE [LARGE SCALE GENOMIC DNA]</scope>
    <source>
        <strain evidence="7 8">YC2-7</strain>
    </source>
</reference>
<keyword evidence="3" id="KW-1133">Transmembrane helix</keyword>
<accession>A0A848KE75</accession>
<evidence type="ECO:0000313" key="7">
    <source>
        <dbReference type="EMBL" id="NMN96521.1"/>
    </source>
</evidence>
<keyword evidence="1" id="KW-1003">Cell membrane</keyword>
<feature type="chain" id="PRO_5038646831" evidence="5">
    <location>
        <begin position="21"/>
        <end position="235"/>
    </location>
</feature>
<keyword evidence="2" id="KW-0812">Transmembrane</keyword>
<proteinExistence type="predicted"/>
<evidence type="ECO:0000259" key="6">
    <source>
        <dbReference type="PROSITE" id="PS50234"/>
    </source>
</evidence>
<dbReference type="PANTHER" id="PTHR22550">
    <property type="entry name" value="SPORE GERMINATION PROTEIN"/>
    <property type="match status" value="1"/>
</dbReference>